<reference evidence="3 4" key="1">
    <citation type="journal article" date="2019" name="Gigascience">
        <title>Whole-genome sequence of the oriental lung fluke Paragonimus westermani.</title>
        <authorList>
            <person name="Oey H."/>
            <person name="Zakrzewski M."/>
            <person name="Narain K."/>
            <person name="Devi K.R."/>
            <person name="Agatsuma T."/>
            <person name="Nawaratna S."/>
            <person name="Gobert G.N."/>
            <person name="Jones M.K."/>
            <person name="Ragan M.A."/>
            <person name="McManus D.P."/>
            <person name="Krause L."/>
        </authorList>
    </citation>
    <scope>NUCLEOTIDE SEQUENCE [LARGE SCALE GENOMIC DNA]</scope>
    <source>
        <strain evidence="3 4">IND2009</strain>
    </source>
</reference>
<accession>A0A5J4NLW8</accession>
<dbReference type="EMBL" id="QNGE01001935">
    <property type="protein sequence ID" value="KAA3676531.1"/>
    <property type="molecule type" value="Genomic_DNA"/>
</dbReference>
<keyword evidence="4" id="KW-1185">Reference proteome</keyword>
<dbReference type="AlphaFoldDB" id="A0A5J4NLW8"/>
<evidence type="ECO:0000313" key="3">
    <source>
        <dbReference type="EMBL" id="KAA3676531.1"/>
    </source>
</evidence>
<keyword evidence="2" id="KW-0472">Membrane</keyword>
<feature type="region of interest" description="Disordered" evidence="1">
    <location>
        <begin position="129"/>
        <end position="153"/>
    </location>
</feature>
<feature type="region of interest" description="Disordered" evidence="1">
    <location>
        <begin position="304"/>
        <end position="346"/>
    </location>
</feature>
<sequence>MHPKGGAGYFVGSVTAICGCIVTGLAIPIIGNNFNTYYKYMKNQLMEDKYLKTLRKDMESTGHSGNKSGIGAAADKSGLPLPGRKPRQNIRPTIRARAAHRGLRQKLDRVLHLNADSFRHCFTGRSKVSARNSEMNLQRSNTESMQPLTENQRPSINLASRRSLIETIIQRDQDITMRNITNTFITSNPYGFDGTDIEPRPSLIHPLATDNLLNSLTPSRLSLLNTPQIWVDGDDVEETVSITGGLFTLTEVTASTEDKVMLENNLELMNHVQHIKSRQSMGRTMSPRNSYQEIDFIPTWSKQMDMTRDRRQSKPNNRFGLRTTTNTEQSEKKNNSVQPTHDSDAAHRFVEKRKNYV</sequence>
<organism evidence="3 4">
    <name type="scientific">Paragonimus westermani</name>
    <dbReference type="NCBI Taxonomy" id="34504"/>
    <lineage>
        <taxon>Eukaryota</taxon>
        <taxon>Metazoa</taxon>
        <taxon>Spiralia</taxon>
        <taxon>Lophotrochozoa</taxon>
        <taxon>Platyhelminthes</taxon>
        <taxon>Trematoda</taxon>
        <taxon>Digenea</taxon>
        <taxon>Plagiorchiida</taxon>
        <taxon>Troglotremata</taxon>
        <taxon>Troglotrematidae</taxon>
        <taxon>Paragonimus</taxon>
    </lineage>
</organism>
<feature type="region of interest" description="Disordered" evidence="1">
    <location>
        <begin position="58"/>
        <end position="88"/>
    </location>
</feature>
<dbReference type="Proteomes" id="UP000324629">
    <property type="component" value="Unassembled WGS sequence"/>
</dbReference>
<comment type="caution">
    <text evidence="3">The sequence shown here is derived from an EMBL/GenBank/DDBJ whole genome shotgun (WGS) entry which is preliminary data.</text>
</comment>
<evidence type="ECO:0000256" key="2">
    <source>
        <dbReference type="SAM" id="Phobius"/>
    </source>
</evidence>
<name>A0A5J4NLW8_9TREM</name>
<keyword evidence="2" id="KW-0812">Transmembrane</keyword>
<dbReference type="PROSITE" id="PS51257">
    <property type="entry name" value="PROKAR_LIPOPROTEIN"/>
    <property type="match status" value="1"/>
</dbReference>
<evidence type="ECO:0000313" key="4">
    <source>
        <dbReference type="Proteomes" id="UP000324629"/>
    </source>
</evidence>
<keyword evidence="2" id="KW-1133">Transmembrane helix</keyword>
<protein>
    <submittedName>
        <fullName evidence="3">Uncharacterized protein</fullName>
    </submittedName>
</protein>
<feature type="transmembrane region" description="Helical" evidence="2">
    <location>
        <begin position="6"/>
        <end position="31"/>
    </location>
</feature>
<evidence type="ECO:0000256" key="1">
    <source>
        <dbReference type="SAM" id="MobiDB-lite"/>
    </source>
</evidence>
<gene>
    <name evidence="3" type="ORF">DEA37_0007972</name>
</gene>
<proteinExistence type="predicted"/>